<dbReference type="PANTHER" id="PTHR33308:SF9">
    <property type="entry name" value="PEPTIDOGLYCAN HYDROLASE FLGJ"/>
    <property type="match status" value="1"/>
</dbReference>
<dbReference type="Proteomes" id="UP000316778">
    <property type="component" value="Unassembled WGS sequence"/>
</dbReference>
<name>A0A562THJ5_CHIJA</name>
<feature type="domain" description="Mannosyl-glycoprotein endo-beta-N-acetylglucosamidase-like" evidence="2">
    <location>
        <begin position="24"/>
        <end position="167"/>
    </location>
</feature>
<dbReference type="Pfam" id="PF01832">
    <property type="entry name" value="Glucosaminidase"/>
    <property type="match status" value="1"/>
</dbReference>
<organism evidence="3 4">
    <name type="scientific">Chitinophaga japonensis</name>
    <name type="common">Flexibacter japonensis</name>
    <dbReference type="NCBI Taxonomy" id="104662"/>
    <lineage>
        <taxon>Bacteria</taxon>
        <taxon>Pseudomonadati</taxon>
        <taxon>Bacteroidota</taxon>
        <taxon>Chitinophagia</taxon>
        <taxon>Chitinophagales</taxon>
        <taxon>Chitinophagaceae</taxon>
        <taxon>Chitinophaga</taxon>
    </lineage>
</organism>
<evidence type="ECO:0000313" key="4">
    <source>
        <dbReference type="Proteomes" id="UP000316778"/>
    </source>
</evidence>
<dbReference type="EMBL" id="VLLG01000002">
    <property type="protein sequence ID" value="TWI92250.1"/>
    <property type="molecule type" value="Genomic_DNA"/>
</dbReference>
<dbReference type="Gene3D" id="1.10.530.10">
    <property type="match status" value="1"/>
</dbReference>
<evidence type="ECO:0000256" key="1">
    <source>
        <dbReference type="ARBA" id="ARBA00022801"/>
    </source>
</evidence>
<dbReference type="OrthoDB" id="1371721at2"/>
<protein>
    <submittedName>
        <fullName evidence="3">Flagellum-specific peptidoglycan hydrolase FlgJ</fullName>
    </submittedName>
</protein>
<reference evidence="3 4" key="1">
    <citation type="journal article" date="2013" name="Stand. Genomic Sci.">
        <title>Genomic Encyclopedia of Type Strains, Phase I: The one thousand microbial genomes (KMG-I) project.</title>
        <authorList>
            <person name="Kyrpides N.C."/>
            <person name="Woyke T."/>
            <person name="Eisen J.A."/>
            <person name="Garrity G."/>
            <person name="Lilburn T.G."/>
            <person name="Beck B.J."/>
            <person name="Whitman W.B."/>
            <person name="Hugenholtz P."/>
            <person name="Klenk H.P."/>
        </authorList>
    </citation>
    <scope>NUCLEOTIDE SEQUENCE [LARGE SCALE GENOMIC DNA]</scope>
    <source>
        <strain evidence="3 4">DSM 13484</strain>
    </source>
</reference>
<dbReference type="AlphaFoldDB" id="A0A562THJ5"/>
<dbReference type="RefSeq" id="WP_145711598.1">
    <property type="nucleotide sequence ID" value="NZ_BAAAFY010000001.1"/>
</dbReference>
<dbReference type="SMART" id="SM00047">
    <property type="entry name" value="LYZ2"/>
    <property type="match status" value="1"/>
</dbReference>
<dbReference type="PANTHER" id="PTHR33308">
    <property type="entry name" value="PEPTIDOGLYCAN HYDROLASE FLGJ"/>
    <property type="match status" value="1"/>
</dbReference>
<accession>A0A562THJ5</accession>
<dbReference type="InterPro" id="IPR051056">
    <property type="entry name" value="Glycosyl_Hydrolase_73"/>
</dbReference>
<gene>
    <name evidence="3" type="ORF">LX66_1635</name>
</gene>
<comment type="caution">
    <text evidence="3">The sequence shown here is derived from an EMBL/GenBank/DDBJ whole genome shotgun (WGS) entry which is preliminary data.</text>
</comment>
<proteinExistence type="predicted"/>
<keyword evidence="1 3" id="KW-0378">Hydrolase</keyword>
<evidence type="ECO:0000313" key="3">
    <source>
        <dbReference type="EMBL" id="TWI92250.1"/>
    </source>
</evidence>
<dbReference type="GO" id="GO:0004040">
    <property type="term" value="F:amidase activity"/>
    <property type="evidence" value="ECO:0007669"/>
    <property type="project" value="InterPro"/>
</dbReference>
<keyword evidence="4" id="KW-1185">Reference proteome</keyword>
<dbReference type="InterPro" id="IPR002901">
    <property type="entry name" value="MGlyc_endo_b_GlcNAc-like_dom"/>
</dbReference>
<evidence type="ECO:0000259" key="2">
    <source>
        <dbReference type="SMART" id="SM00047"/>
    </source>
</evidence>
<sequence length="176" mass="20443">MGGKQLRSRVVWFCAVIFYLLMGHTAHAQQYKKRYLDKFQALSIRLMNETGIPASVILGVSMLESGMGTSRNARLLHNHFGIVGRNTLAKRHPTYRSRYKEYPSDSASFHHFVKILSRKKWYAQLQGKPEYAVWLQHMNHSGYSTAGQEWIKRVTSLIKRYKLYKLDAQMGFVKNS</sequence>